<dbReference type="InterPro" id="IPR012132">
    <property type="entry name" value="GMC_OxRdtase"/>
</dbReference>
<dbReference type="PANTHER" id="PTHR11552:SF78">
    <property type="entry name" value="GLUCOSE-METHANOL-CHOLINE OXIDOREDUCTASE N-TERMINAL DOMAIN-CONTAINING PROTEIN"/>
    <property type="match status" value="1"/>
</dbReference>
<dbReference type="RefSeq" id="XP_007917361.1">
    <property type="nucleotide sequence ID" value="XM_007919170.1"/>
</dbReference>
<dbReference type="OrthoDB" id="269227at2759"/>
<dbReference type="InterPro" id="IPR007867">
    <property type="entry name" value="GMC_OxRtase_C"/>
</dbReference>
<dbReference type="AlphaFoldDB" id="R8BEV6"/>
<evidence type="ECO:0000256" key="5">
    <source>
        <dbReference type="ARBA" id="ARBA00023002"/>
    </source>
</evidence>
<evidence type="ECO:0000313" key="8">
    <source>
        <dbReference type="EMBL" id="EON97836.1"/>
    </source>
</evidence>
<dbReference type="Pfam" id="PF05199">
    <property type="entry name" value="GMC_oxred_C"/>
    <property type="match status" value="1"/>
</dbReference>
<comment type="similarity">
    <text evidence="2">Belongs to the GMC oxidoreductase family.</text>
</comment>
<keyword evidence="5" id="KW-0560">Oxidoreductase</keyword>
<reference evidence="9" key="1">
    <citation type="journal article" date="2013" name="Genome Announc.">
        <title>Draft genome sequence of the ascomycete Phaeoacremonium aleophilum strain UCR-PA7, a causal agent of the esca disease complex in grapevines.</title>
        <authorList>
            <person name="Blanco-Ulate B."/>
            <person name="Rolshausen P."/>
            <person name="Cantu D."/>
        </authorList>
    </citation>
    <scope>NUCLEOTIDE SEQUENCE [LARGE SCALE GENOMIC DNA]</scope>
    <source>
        <strain evidence="9">UCR-PA7</strain>
    </source>
</reference>
<dbReference type="Proteomes" id="UP000014074">
    <property type="component" value="Unassembled WGS sequence"/>
</dbReference>
<dbReference type="HOGENOM" id="CLU_702452_0_0_1"/>
<dbReference type="InterPro" id="IPR027424">
    <property type="entry name" value="Glucose_Oxidase_domain_2"/>
</dbReference>
<evidence type="ECO:0000256" key="1">
    <source>
        <dbReference type="ARBA" id="ARBA00001974"/>
    </source>
</evidence>
<dbReference type="PANTHER" id="PTHR11552">
    <property type="entry name" value="GLUCOSE-METHANOL-CHOLINE GMC OXIDOREDUCTASE"/>
    <property type="match status" value="1"/>
</dbReference>
<evidence type="ECO:0000256" key="4">
    <source>
        <dbReference type="ARBA" id="ARBA00022827"/>
    </source>
</evidence>
<evidence type="ECO:0000256" key="3">
    <source>
        <dbReference type="ARBA" id="ARBA00022630"/>
    </source>
</evidence>
<evidence type="ECO:0000259" key="7">
    <source>
        <dbReference type="PROSITE" id="PS00624"/>
    </source>
</evidence>
<dbReference type="Pfam" id="PF00732">
    <property type="entry name" value="GMC_oxred_N"/>
    <property type="match status" value="1"/>
</dbReference>
<dbReference type="GO" id="GO:0050660">
    <property type="term" value="F:flavin adenine dinucleotide binding"/>
    <property type="evidence" value="ECO:0007669"/>
    <property type="project" value="InterPro"/>
</dbReference>
<dbReference type="eggNOG" id="KOG1238">
    <property type="taxonomic scope" value="Eukaryota"/>
</dbReference>
<dbReference type="GO" id="GO:0016614">
    <property type="term" value="F:oxidoreductase activity, acting on CH-OH group of donors"/>
    <property type="evidence" value="ECO:0007669"/>
    <property type="project" value="InterPro"/>
</dbReference>
<organism evidence="8 9">
    <name type="scientific">Phaeoacremonium minimum (strain UCR-PA7)</name>
    <name type="common">Esca disease fungus</name>
    <name type="synonym">Togninia minima</name>
    <dbReference type="NCBI Taxonomy" id="1286976"/>
    <lineage>
        <taxon>Eukaryota</taxon>
        <taxon>Fungi</taxon>
        <taxon>Dikarya</taxon>
        <taxon>Ascomycota</taxon>
        <taxon>Pezizomycotina</taxon>
        <taxon>Sordariomycetes</taxon>
        <taxon>Sordariomycetidae</taxon>
        <taxon>Togniniales</taxon>
        <taxon>Togniniaceae</taxon>
        <taxon>Phaeoacremonium</taxon>
    </lineage>
</organism>
<dbReference type="SUPFAM" id="SSF51905">
    <property type="entry name" value="FAD/NAD(P)-binding domain"/>
    <property type="match status" value="1"/>
</dbReference>
<evidence type="ECO:0000256" key="6">
    <source>
        <dbReference type="SAM" id="MobiDB-lite"/>
    </source>
</evidence>
<dbReference type="KEGG" id="tmn:UCRPA7_6633"/>
<sequence>MSKFETYHWPGSPSAHGTDGPIHISEGPFGPTKLQGQFIKAPARVGFPESVDLQNLDSNQAVQRTLRFVSSDGIRQDAAHAYLQPRFQNGNDRNLFVLVEHEVVRVMVEDTRVAGIEVRSNPVFQNSTQDHKIKASKMVVVSAGTLGTSMLLEQSGVGDRNVLSLAGVNVVVELPGVGMGLQDHNTMLVSYYSSLGSDETYDDILDGKTMYQKLLEQKSHLSLQYRNLIQALDGEIDMRTGILTDSAGFDLAMAMWLYKKQLEIVRRLNVYRGEVSALHRPFDVSSDAVCTKRSEPLPPDVKDMVYSAADDAVLKEWVFERLSQNWHAIGTCKMAPSGKEGVVDEDLSVYGVDGLKIADLSVVPVNLKANLASMAFAIGEKTADIFALDLQRL</sequence>
<feature type="domain" description="Glucose-methanol-choline oxidoreductase N-terminal" evidence="7">
    <location>
        <begin position="144"/>
        <end position="158"/>
    </location>
</feature>
<dbReference type="InterPro" id="IPR000172">
    <property type="entry name" value="GMC_OxRdtase_N"/>
</dbReference>
<dbReference type="EMBL" id="KB933248">
    <property type="protein sequence ID" value="EON97836.1"/>
    <property type="molecule type" value="Genomic_DNA"/>
</dbReference>
<dbReference type="InterPro" id="IPR036188">
    <property type="entry name" value="FAD/NAD-bd_sf"/>
</dbReference>
<dbReference type="Gene3D" id="4.10.450.10">
    <property type="entry name" value="Glucose Oxidase, domain 2"/>
    <property type="match status" value="1"/>
</dbReference>
<name>R8BEV6_PHAM7</name>
<dbReference type="Gene3D" id="3.30.560.10">
    <property type="entry name" value="Glucose Oxidase, domain 3"/>
    <property type="match status" value="2"/>
</dbReference>
<gene>
    <name evidence="8" type="ORF">UCRPA7_6633</name>
</gene>
<dbReference type="GeneID" id="19327310"/>
<keyword evidence="9" id="KW-1185">Reference proteome</keyword>
<feature type="region of interest" description="Disordered" evidence="6">
    <location>
        <begin position="1"/>
        <end position="27"/>
    </location>
</feature>
<accession>R8BEV6</accession>
<evidence type="ECO:0000313" key="9">
    <source>
        <dbReference type="Proteomes" id="UP000014074"/>
    </source>
</evidence>
<comment type="cofactor">
    <cofactor evidence="1">
        <name>FAD</name>
        <dbReference type="ChEBI" id="CHEBI:57692"/>
    </cofactor>
</comment>
<keyword evidence="4" id="KW-0274">FAD</keyword>
<dbReference type="Gene3D" id="3.50.50.60">
    <property type="entry name" value="FAD/NAD(P)-binding domain"/>
    <property type="match status" value="2"/>
</dbReference>
<proteinExistence type="inferred from homology"/>
<keyword evidence="3" id="KW-0285">Flavoprotein</keyword>
<evidence type="ECO:0000256" key="2">
    <source>
        <dbReference type="ARBA" id="ARBA00010790"/>
    </source>
</evidence>
<dbReference type="PROSITE" id="PS00624">
    <property type="entry name" value="GMC_OXRED_2"/>
    <property type="match status" value="1"/>
</dbReference>
<protein>
    <submittedName>
        <fullName evidence="8">Putative alcohol oxidase protein</fullName>
    </submittedName>
</protein>